<protein>
    <submittedName>
        <fullName evidence="1">Uncharacterized protein</fullName>
    </submittedName>
</protein>
<dbReference type="InterPro" id="IPR015946">
    <property type="entry name" value="KH_dom-like_a/b"/>
</dbReference>
<proteinExistence type="predicted"/>
<gene>
    <name evidence="1" type="ORF">Sv326_0191</name>
</gene>
<accession>A0A7D5XKW1</accession>
<evidence type="ECO:0000313" key="2">
    <source>
        <dbReference type="Proteomes" id="UP000510821"/>
    </source>
</evidence>
<sequence>MNVPICDLCMKSKVLCSGCSEKVKRGKISELDVKISRLLYKMKDRYNLENIDFTKAVDLGRVVLVLTKKDVGPLIGREGKVVSDISQTVGKKVRIAEIGGDIKKTISDVVAPVKILGINKVYRKDGNLYKVRFSRKEIKQLPVDINSLEKALKSLLESEVMIVFE</sequence>
<dbReference type="Gene3D" id="3.30.300.20">
    <property type="match status" value="1"/>
</dbReference>
<organism evidence="1 2">
    <name type="scientific">Fermentimicrarchaeum limneticum</name>
    <dbReference type="NCBI Taxonomy" id="2795018"/>
    <lineage>
        <taxon>Archaea</taxon>
        <taxon>Candidatus Micrarchaeota</taxon>
        <taxon>Candidatus Fermentimicrarchaeales</taxon>
        <taxon>Candidatus Fermentimicrarchaeaceae</taxon>
        <taxon>Candidatus Fermentimicrarchaeum</taxon>
    </lineage>
</organism>
<dbReference type="EMBL" id="CP058998">
    <property type="protein sequence ID" value="QLJ52366.1"/>
    <property type="molecule type" value="Genomic_DNA"/>
</dbReference>
<dbReference type="GO" id="GO:0006353">
    <property type="term" value="P:DNA-templated transcription termination"/>
    <property type="evidence" value="ECO:0007669"/>
    <property type="project" value="UniProtKB-KW"/>
</dbReference>
<evidence type="ECO:0000313" key="1">
    <source>
        <dbReference type="EMBL" id="QLJ52366.1"/>
    </source>
</evidence>
<dbReference type="AlphaFoldDB" id="A0A7D5XKW1"/>
<dbReference type="KEGG" id="flt:Sv326_0191"/>
<dbReference type="Proteomes" id="UP000510821">
    <property type="component" value="Chromosome"/>
</dbReference>
<name>A0A7D5XKW1_FERL1</name>
<dbReference type="GO" id="GO:0003723">
    <property type="term" value="F:RNA binding"/>
    <property type="evidence" value="ECO:0007669"/>
    <property type="project" value="UniProtKB-KW"/>
</dbReference>
<reference evidence="2" key="1">
    <citation type="submission" date="2020-07" db="EMBL/GenBank/DDBJ databases">
        <title>Metabolic diversity and evolutionary history of the archaeal phylum ###Micrarchaeota### uncovered from a freshwater lake metagenome.</title>
        <authorList>
            <person name="Kadnikov V.V."/>
            <person name="Savvichev A.S."/>
            <person name="Mardanov A.V."/>
            <person name="Beletsky A.V."/>
            <person name="Chupakov A.V."/>
            <person name="Kokryatskaya N.M."/>
            <person name="Pimenov N.V."/>
            <person name="Ravin N.V."/>
        </authorList>
    </citation>
    <scope>NUCLEOTIDE SEQUENCE [LARGE SCALE GENOMIC DNA]</scope>
</reference>